<keyword evidence="2" id="KW-1185">Reference proteome</keyword>
<organism evidence="2 3">
    <name type="scientific">Ditylenchus dipsaci</name>
    <dbReference type="NCBI Taxonomy" id="166011"/>
    <lineage>
        <taxon>Eukaryota</taxon>
        <taxon>Metazoa</taxon>
        <taxon>Ecdysozoa</taxon>
        <taxon>Nematoda</taxon>
        <taxon>Chromadorea</taxon>
        <taxon>Rhabditida</taxon>
        <taxon>Tylenchina</taxon>
        <taxon>Tylenchomorpha</taxon>
        <taxon>Sphaerularioidea</taxon>
        <taxon>Anguinidae</taxon>
        <taxon>Anguininae</taxon>
        <taxon>Ditylenchus</taxon>
    </lineage>
</organism>
<evidence type="ECO:0000313" key="2">
    <source>
        <dbReference type="Proteomes" id="UP000887574"/>
    </source>
</evidence>
<feature type="compositionally biased region" description="Low complexity" evidence="1">
    <location>
        <begin position="53"/>
        <end position="78"/>
    </location>
</feature>
<evidence type="ECO:0000313" key="3">
    <source>
        <dbReference type="WBParaSite" id="jg21996"/>
    </source>
</evidence>
<feature type="compositionally biased region" description="Low complexity" evidence="1">
    <location>
        <begin position="26"/>
        <end position="37"/>
    </location>
</feature>
<sequence length="162" mass="17330">MIKLGNKLDDLKFQNKNPTINLSPIGNSSGSQNNVGSTPAKTNTLQQNGGVTPGNTSSPQNNSGSTNPSGNSPPVSTNAFQSVASLTTANNLLTLAKGVAKDAKQAVLAFKDCQDSRACEEEFNREFSQLKIDIVAAKMPKPLHRTKREENQELRGCESKRS</sequence>
<reference evidence="3" key="1">
    <citation type="submission" date="2022-11" db="UniProtKB">
        <authorList>
            <consortium name="WormBaseParasite"/>
        </authorList>
    </citation>
    <scope>IDENTIFICATION</scope>
</reference>
<dbReference type="WBParaSite" id="jg21996">
    <property type="protein sequence ID" value="jg21996"/>
    <property type="gene ID" value="jg21996"/>
</dbReference>
<feature type="region of interest" description="Disordered" evidence="1">
    <location>
        <begin position="141"/>
        <end position="162"/>
    </location>
</feature>
<evidence type="ECO:0000256" key="1">
    <source>
        <dbReference type="SAM" id="MobiDB-lite"/>
    </source>
</evidence>
<name>A0A915DQZ3_9BILA</name>
<feature type="compositionally biased region" description="Polar residues" evidence="1">
    <location>
        <begin position="39"/>
        <end position="50"/>
    </location>
</feature>
<feature type="compositionally biased region" description="Basic and acidic residues" evidence="1">
    <location>
        <begin position="1"/>
        <end position="13"/>
    </location>
</feature>
<feature type="region of interest" description="Disordered" evidence="1">
    <location>
        <begin position="1"/>
        <end position="78"/>
    </location>
</feature>
<accession>A0A915DQZ3</accession>
<dbReference type="AlphaFoldDB" id="A0A915DQZ3"/>
<feature type="compositionally biased region" description="Polar residues" evidence="1">
    <location>
        <begin position="14"/>
        <end position="25"/>
    </location>
</feature>
<dbReference type="Proteomes" id="UP000887574">
    <property type="component" value="Unplaced"/>
</dbReference>
<proteinExistence type="predicted"/>
<feature type="compositionally biased region" description="Basic and acidic residues" evidence="1">
    <location>
        <begin position="147"/>
        <end position="162"/>
    </location>
</feature>
<protein>
    <submittedName>
        <fullName evidence="3">Uncharacterized protein</fullName>
    </submittedName>
</protein>